<reference evidence="2" key="1">
    <citation type="submission" date="2021-02" db="EMBL/GenBank/DDBJ databases">
        <authorList>
            <person name="Nieuwenhuis M."/>
            <person name="Van De Peppel L.J.J."/>
        </authorList>
    </citation>
    <scope>NUCLEOTIDE SEQUENCE</scope>
    <source>
        <strain evidence="2">D49</strain>
    </source>
</reference>
<feature type="region of interest" description="Disordered" evidence="1">
    <location>
        <begin position="131"/>
        <end position="151"/>
    </location>
</feature>
<keyword evidence="3" id="KW-1185">Reference proteome</keyword>
<gene>
    <name evidence="2" type="ORF">H0H81_003916</name>
</gene>
<evidence type="ECO:0000313" key="3">
    <source>
        <dbReference type="Proteomes" id="UP000717328"/>
    </source>
</evidence>
<dbReference type="AlphaFoldDB" id="A0A9P7GGB3"/>
<reference evidence="2" key="2">
    <citation type="submission" date="2021-10" db="EMBL/GenBank/DDBJ databases">
        <title>Phylogenomics reveals ancestral predisposition of the termite-cultivated fungus Termitomyces towards a domesticated lifestyle.</title>
        <authorList>
            <person name="Auxier B."/>
            <person name="Grum-Grzhimaylo A."/>
            <person name="Cardenas M.E."/>
            <person name="Lodge J.D."/>
            <person name="Laessoe T."/>
            <person name="Pedersen O."/>
            <person name="Smith M.E."/>
            <person name="Kuyper T.W."/>
            <person name="Franco-Molano E.A."/>
            <person name="Baroni T.J."/>
            <person name="Aanen D.K."/>
        </authorList>
    </citation>
    <scope>NUCLEOTIDE SEQUENCE</scope>
    <source>
        <strain evidence="2">D49</strain>
    </source>
</reference>
<protein>
    <submittedName>
        <fullName evidence="2">Uncharacterized protein</fullName>
    </submittedName>
</protein>
<dbReference type="EMBL" id="JABCKI010001015">
    <property type="protein sequence ID" value="KAG5649431.1"/>
    <property type="molecule type" value="Genomic_DNA"/>
</dbReference>
<feature type="non-terminal residue" evidence="2">
    <location>
        <position position="1"/>
    </location>
</feature>
<comment type="caution">
    <text evidence="2">The sequence shown here is derived from an EMBL/GenBank/DDBJ whole genome shotgun (WGS) entry which is preliminary data.</text>
</comment>
<feature type="region of interest" description="Disordered" evidence="1">
    <location>
        <begin position="50"/>
        <end position="71"/>
    </location>
</feature>
<organism evidence="2 3">
    <name type="scientific">Sphagnurus paluster</name>
    <dbReference type="NCBI Taxonomy" id="117069"/>
    <lineage>
        <taxon>Eukaryota</taxon>
        <taxon>Fungi</taxon>
        <taxon>Dikarya</taxon>
        <taxon>Basidiomycota</taxon>
        <taxon>Agaricomycotina</taxon>
        <taxon>Agaricomycetes</taxon>
        <taxon>Agaricomycetidae</taxon>
        <taxon>Agaricales</taxon>
        <taxon>Tricholomatineae</taxon>
        <taxon>Lyophyllaceae</taxon>
        <taxon>Sphagnurus</taxon>
    </lineage>
</organism>
<proteinExistence type="predicted"/>
<evidence type="ECO:0000256" key="1">
    <source>
        <dbReference type="SAM" id="MobiDB-lite"/>
    </source>
</evidence>
<name>A0A9P7GGB3_9AGAR</name>
<evidence type="ECO:0000313" key="2">
    <source>
        <dbReference type="EMBL" id="KAG5649431.1"/>
    </source>
</evidence>
<sequence length="151" mass="15730">DASKTAGYGHSSHQGNAASALCDAKDTLNNVGNERRASKNCRVRDRIMQLRPSGTAAAGKGGDTESRSGSACAGATYDDGLAGDQDTLAQDPRPYLRAQLQVAWADDKYGAPSTDGVVIVEKDLEADAEESVQARNRGLISCGSGANDNWA</sequence>
<accession>A0A9P7GGB3</accession>
<dbReference type="Proteomes" id="UP000717328">
    <property type="component" value="Unassembled WGS sequence"/>
</dbReference>